<keyword evidence="2" id="KW-1185">Reference proteome</keyword>
<comment type="caution">
    <text evidence="1">The sequence shown here is derived from an EMBL/GenBank/DDBJ whole genome shotgun (WGS) entry which is preliminary data.</text>
</comment>
<accession>A0A839ILC2</accession>
<name>A0A839ILC2_9GAMM</name>
<protein>
    <submittedName>
        <fullName evidence="1">DUF692 domain-containing protein</fullName>
    </submittedName>
</protein>
<dbReference type="EMBL" id="JACJFM010000005">
    <property type="protein sequence ID" value="MBB1486203.1"/>
    <property type="molecule type" value="Genomic_DNA"/>
</dbReference>
<reference evidence="1 2" key="1">
    <citation type="submission" date="2020-08" db="EMBL/GenBank/DDBJ databases">
        <title>Oceanospirillum sp. nov. isolated from marine sediment.</title>
        <authorList>
            <person name="Ji X."/>
        </authorList>
    </citation>
    <scope>NUCLEOTIDE SEQUENCE [LARGE SCALE GENOMIC DNA]</scope>
    <source>
        <strain evidence="1 2">D5</strain>
    </source>
</reference>
<dbReference type="Proteomes" id="UP000565262">
    <property type="component" value="Unassembled WGS sequence"/>
</dbReference>
<evidence type="ECO:0000313" key="1">
    <source>
        <dbReference type="EMBL" id="MBB1486203.1"/>
    </source>
</evidence>
<dbReference type="NCBIfam" id="NF003818">
    <property type="entry name" value="PRK05409.1"/>
    <property type="match status" value="1"/>
</dbReference>
<dbReference type="InterPro" id="IPR007801">
    <property type="entry name" value="MbnB/TglH/ChrH"/>
</dbReference>
<sequence>MSTQISNNQLRSDLCHHLPKLGFGVSLHSSHFEWLLRNDLNPAAFTSLVRPVDWFEVISEHFLSDDGFTHYILDRIRERYPVVMHGVSLSIGTTAPVNWHYLHRLNALIKGIQPAWVSDHICWSGISGTHSHDMLPLPYTEESLKHVIKRVNEVQDFLQRPLVLENPGCSLQFQHAGMSEIQFITTLCSETGCGLLLDINNLYHSSLNHHFDAEDYIRSLPHQQIVQMHLNGSVHCDRQSDHTHKATTSGQVWQLYQKAQQQAPDCPTLLEWDTSIPEFPHMVEALNQVRRALSKDLPVGEMRCKPGTILPDSGITSQPIHDNLRTRYAESE</sequence>
<dbReference type="Gene3D" id="3.20.20.150">
    <property type="entry name" value="Divalent-metal-dependent TIM barrel enzymes"/>
    <property type="match status" value="1"/>
</dbReference>
<dbReference type="RefSeq" id="WP_182807980.1">
    <property type="nucleotide sequence ID" value="NZ_JACJFM010000005.1"/>
</dbReference>
<dbReference type="AlphaFoldDB" id="A0A839ILC2"/>
<evidence type="ECO:0000313" key="2">
    <source>
        <dbReference type="Proteomes" id="UP000565262"/>
    </source>
</evidence>
<dbReference type="Pfam" id="PF05114">
    <property type="entry name" value="MbnB_TglH_ChrH"/>
    <property type="match status" value="1"/>
</dbReference>
<proteinExistence type="predicted"/>
<dbReference type="PANTHER" id="PTHR42194">
    <property type="entry name" value="UPF0276 PROTEIN HI_1600"/>
    <property type="match status" value="1"/>
</dbReference>
<gene>
    <name evidence="1" type="ORF">H4O21_06240</name>
</gene>
<organism evidence="1 2">
    <name type="scientific">Oceanospirillum sediminis</name>
    <dbReference type="NCBI Taxonomy" id="2760088"/>
    <lineage>
        <taxon>Bacteria</taxon>
        <taxon>Pseudomonadati</taxon>
        <taxon>Pseudomonadota</taxon>
        <taxon>Gammaproteobacteria</taxon>
        <taxon>Oceanospirillales</taxon>
        <taxon>Oceanospirillaceae</taxon>
        <taxon>Oceanospirillum</taxon>
    </lineage>
</organism>
<dbReference type="PANTHER" id="PTHR42194:SF1">
    <property type="entry name" value="UPF0276 PROTEIN HI_1600"/>
    <property type="match status" value="1"/>
</dbReference>